<dbReference type="PATRIC" id="fig|54005.3.peg.1054"/>
<evidence type="ECO:0000313" key="4">
    <source>
        <dbReference type="Proteomes" id="UP000250070"/>
    </source>
</evidence>
<dbReference type="RefSeq" id="WP_002838925.1">
    <property type="nucleotide sequence ID" value="NZ_CP068103.1"/>
</dbReference>
<accession>A0A133PLM5</accession>
<gene>
    <name evidence="1" type="ORF">HMPREF3229_01072</name>
    <name evidence="2" type="ORF">NCTC13076_01737</name>
</gene>
<evidence type="ECO:0000313" key="3">
    <source>
        <dbReference type="Proteomes" id="UP000070174"/>
    </source>
</evidence>
<evidence type="ECO:0000313" key="1">
    <source>
        <dbReference type="EMBL" id="KXA29448.1"/>
    </source>
</evidence>
<organism evidence="1">
    <name type="scientific">Peptoniphilus harei</name>
    <dbReference type="NCBI Taxonomy" id="54005"/>
    <lineage>
        <taxon>Bacteria</taxon>
        <taxon>Bacillati</taxon>
        <taxon>Bacillota</taxon>
        <taxon>Tissierellia</taxon>
        <taxon>Tissierellales</taxon>
        <taxon>Peptoniphilaceae</taxon>
        <taxon>Peptoniphilus</taxon>
    </lineage>
</organism>
<dbReference type="STRING" id="54005.HMPREF3229_01072"/>
<reference evidence="2 4" key="2">
    <citation type="submission" date="2018-06" db="EMBL/GenBank/DDBJ databases">
        <authorList>
            <consortium name="Pathogen Informatics"/>
            <person name="Doyle S."/>
        </authorList>
    </citation>
    <scope>NUCLEOTIDE SEQUENCE [LARGE SCALE GENOMIC DNA]</scope>
    <source>
        <strain evidence="2 4">NCTC13076</strain>
    </source>
</reference>
<dbReference type="EMBL" id="UATM01000032">
    <property type="protein sequence ID" value="SPY48650.1"/>
    <property type="molecule type" value="Genomic_DNA"/>
</dbReference>
<name>A0A133PLM5_9FIRM</name>
<reference evidence="1 3" key="1">
    <citation type="submission" date="2016-01" db="EMBL/GenBank/DDBJ databases">
        <authorList>
            <person name="Oliw E.H."/>
        </authorList>
    </citation>
    <scope>NUCLEOTIDE SEQUENCE [LARGE SCALE GENOMIC DNA]</scope>
    <source>
        <strain evidence="1 3">CMW7756A</strain>
    </source>
</reference>
<dbReference type="Proteomes" id="UP000070174">
    <property type="component" value="Unassembled WGS sequence"/>
</dbReference>
<sequence length="122" mass="14391">MTSRFRNNGIYLMLSDEELELLNEKYKASKCKTLRQFIMKCILEKDIYVLDMDVFREMSTNISRTSNNINQIAKRINTTSIIYKDDVEDLKSLLENQAKDIFSMRKKIYSLTNSNSINTEKK</sequence>
<dbReference type="AlphaFoldDB" id="A0A133PLM5"/>
<dbReference type="Pfam" id="PF21983">
    <property type="entry name" value="NikA-like"/>
    <property type="match status" value="1"/>
</dbReference>
<dbReference type="GeneID" id="83861879"/>
<dbReference type="InterPro" id="IPR053842">
    <property type="entry name" value="NikA-like"/>
</dbReference>
<dbReference type="EMBL" id="LRQE01000034">
    <property type="protein sequence ID" value="KXA29448.1"/>
    <property type="molecule type" value="Genomic_DNA"/>
</dbReference>
<dbReference type="OrthoDB" id="9804743at2"/>
<proteinExistence type="predicted"/>
<evidence type="ECO:0000313" key="2">
    <source>
        <dbReference type="EMBL" id="SPY48650.1"/>
    </source>
</evidence>
<protein>
    <submittedName>
        <fullName evidence="1">Uncharacterized protein</fullName>
    </submittedName>
</protein>
<dbReference type="Proteomes" id="UP000250070">
    <property type="component" value="Unassembled WGS sequence"/>
</dbReference>